<dbReference type="AlphaFoldDB" id="A0A5C6TSE6"/>
<dbReference type="SUPFAM" id="SSF52172">
    <property type="entry name" value="CheY-like"/>
    <property type="match status" value="1"/>
</dbReference>
<reference evidence="4 5" key="1">
    <citation type="journal article" date="2015" name="J. Microbiol.">
        <title>Sphingosinicella ginsenosidimutans sp. nov., with ginsenoside converting activity.</title>
        <authorList>
            <person name="Kim J.K."/>
            <person name="Kang M.S."/>
            <person name="Park S.C."/>
            <person name="Kim K.M."/>
            <person name="Choi K."/>
            <person name="Yoon M.H."/>
            <person name="Im W.T."/>
        </authorList>
    </citation>
    <scope>NUCLEOTIDE SEQUENCE [LARGE SCALE GENOMIC DNA]</scope>
    <source>
        <strain evidence="4 5">BS-11</strain>
    </source>
</reference>
<accession>A0A5C6TSE6</accession>
<name>A0A5C6TSE6_9SPHN</name>
<feature type="domain" description="HTH LytTR-type" evidence="3">
    <location>
        <begin position="149"/>
        <end position="252"/>
    </location>
</feature>
<feature type="modified residue" description="4-aspartylphosphate" evidence="1">
    <location>
        <position position="53"/>
    </location>
</feature>
<dbReference type="InterPro" id="IPR011006">
    <property type="entry name" value="CheY-like_superfamily"/>
</dbReference>
<sequence>MRVLLVDDEPLALDRLRTFFGDIDDVDVIGEARDGNEALDRIRELTPDLVIMDVQMPGRNGLRAAASIDIEPRPELVFVTAHEHYAPDAFEVDAADYLLKPVRFDRLRQAIDRARRRQSMRSNAALAQKLSAEVAALKTGEGAGLDDGFWVPERNGQRRVPIEAIDWIEAARDYVLLHTQLRSHLLRITMTSLEERLRGSPLLRVHRSAFVRPDRVTEVRKGHRSMSLVLADGAEVQVGPSYVAAVKEALNFD</sequence>
<keyword evidence="1" id="KW-0597">Phosphoprotein</keyword>
<dbReference type="InterPro" id="IPR007492">
    <property type="entry name" value="LytTR_DNA-bd_dom"/>
</dbReference>
<dbReference type="PROSITE" id="PS50110">
    <property type="entry name" value="RESPONSE_REGULATORY"/>
    <property type="match status" value="1"/>
</dbReference>
<dbReference type="Gene3D" id="2.40.50.1020">
    <property type="entry name" value="LytTr DNA-binding domain"/>
    <property type="match status" value="1"/>
</dbReference>
<dbReference type="Pfam" id="PF00072">
    <property type="entry name" value="Response_reg"/>
    <property type="match status" value="1"/>
</dbReference>
<dbReference type="Pfam" id="PF04397">
    <property type="entry name" value="LytTR"/>
    <property type="match status" value="1"/>
</dbReference>
<dbReference type="Proteomes" id="UP000321249">
    <property type="component" value="Unassembled WGS sequence"/>
</dbReference>
<dbReference type="PROSITE" id="PS50930">
    <property type="entry name" value="HTH_LYTTR"/>
    <property type="match status" value="1"/>
</dbReference>
<organism evidence="4 5">
    <name type="scientific">Allosphingosinicella ginsenosidimutans</name>
    <dbReference type="NCBI Taxonomy" id="1176539"/>
    <lineage>
        <taxon>Bacteria</taxon>
        <taxon>Pseudomonadati</taxon>
        <taxon>Pseudomonadota</taxon>
        <taxon>Alphaproteobacteria</taxon>
        <taxon>Sphingomonadales</taxon>
        <taxon>Sphingomonadaceae</taxon>
        <taxon>Allosphingosinicella</taxon>
    </lineage>
</organism>
<evidence type="ECO:0000259" key="3">
    <source>
        <dbReference type="PROSITE" id="PS50930"/>
    </source>
</evidence>
<dbReference type="EMBL" id="VOQQ01000001">
    <property type="protein sequence ID" value="TXC62941.1"/>
    <property type="molecule type" value="Genomic_DNA"/>
</dbReference>
<dbReference type="GO" id="GO:0003677">
    <property type="term" value="F:DNA binding"/>
    <property type="evidence" value="ECO:0007669"/>
    <property type="project" value="InterPro"/>
</dbReference>
<dbReference type="GO" id="GO:0000156">
    <property type="term" value="F:phosphorelay response regulator activity"/>
    <property type="evidence" value="ECO:0007669"/>
    <property type="project" value="InterPro"/>
</dbReference>
<protein>
    <submittedName>
        <fullName evidence="4">Response regulator transcription factor</fullName>
    </submittedName>
</protein>
<evidence type="ECO:0000313" key="5">
    <source>
        <dbReference type="Proteomes" id="UP000321249"/>
    </source>
</evidence>
<dbReference type="PANTHER" id="PTHR37299:SF1">
    <property type="entry name" value="STAGE 0 SPORULATION PROTEIN A HOMOLOG"/>
    <property type="match status" value="1"/>
</dbReference>
<evidence type="ECO:0000313" key="4">
    <source>
        <dbReference type="EMBL" id="TXC62941.1"/>
    </source>
</evidence>
<proteinExistence type="predicted"/>
<dbReference type="InterPro" id="IPR001789">
    <property type="entry name" value="Sig_transdc_resp-reg_receiver"/>
</dbReference>
<evidence type="ECO:0000259" key="2">
    <source>
        <dbReference type="PROSITE" id="PS50110"/>
    </source>
</evidence>
<dbReference type="OrthoDB" id="9786101at2"/>
<dbReference type="RefSeq" id="WP_147042328.1">
    <property type="nucleotide sequence ID" value="NZ_BAABIR010000002.1"/>
</dbReference>
<gene>
    <name evidence="4" type="ORF">FRZ32_04210</name>
</gene>
<keyword evidence="5" id="KW-1185">Reference proteome</keyword>
<evidence type="ECO:0000256" key="1">
    <source>
        <dbReference type="PROSITE-ProRule" id="PRU00169"/>
    </source>
</evidence>
<dbReference type="Gene3D" id="3.40.50.2300">
    <property type="match status" value="1"/>
</dbReference>
<dbReference type="PANTHER" id="PTHR37299">
    <property type="entry name" value="TRANSCRIPTIONAL REGULATOR-RELATED"/>
    <property type="match status" value="1"/>
</dbReference>
<dbReference type="SMART" id="SM00448">
    <property type="entry name" value="REC"/>
    <property type="match status" value="1"/>
</dbReference>
<dbReference type="SMART" id="SM00850">
    <property type="entry name" value="LytTR"/>
    <property type="match status" value="1"/>
</dbReference>
<comment type="caution">
    <text evidence="4">The sequence shown here is derived from an EMBL/GenBank/DDBJ whole genome shotgun (WGS) entry which is preliminary data.</text>
</comment>
<feature type="domain" description="Response regulatory" evidence="2">
    <location>
        <begin position="2"/>
        <end position="115"/>
    </location>
</feature>
<dbReference type="InterPro" id="IPR046947">
    <property type="entry name" value="LytR-like"/>
</dbReference>